<dbReference type="InterPro" id="IPR036397">
    <property type="entry name" value="RNaseH_sf"/>
</dbReference>
<dbReference type="AlphaFoldDB" id="A0AAD5S6W0"/>
<dbReference type="Proteomes" id="UP001212841">
    <property type="component" value="Unassembled WGS sequence"/>
</dbReference>
<accession>A0AAD5S6W0</accession>
<dbReference type="Pfam" id="PF01612">
    <property type="entry name" value="DNA_pol_A_exo1"/>
    <property type="match status" value="1"/>
</dbReference>
<dbReference type="Gene3D" id="3.30.420.10">
    <property type="entry name" value="Ribonuclease H-like superfamily/Ribonuclease H"/>
    <property type="match status" value="1"/>
</dbReference>
<dbReference type="GO" id="GO:0008408">
    <property type="term" value="F:3'-5' exonuclease activity"/>
    <property type="evidence" value="ECO:0007669"/>
    <property type="project" value="InterPro"/>
</dbReference>
<evidence type="ECO:0000313" key="3">
    <source>
        <dbReference type="Proteomes" id="UP001212841"/>
    </source>
</evidence>
<feature type="domain" description="3'-5' exonuclease" evidence="1">
    <location>
        <begin position="80"/>
        <end position="255"/>
    </location>
</feature>
<protein>
    <recommendedName>
        <fullName evidence="1">3'-5' exonuclease domain-containing protein</fullName>
    </recommendedName>
</protein>
<keyword evidence="3" id="KW-1185">Reference proteome</keyword>
<reference evidence="2" key="1">
    <citation type="submission" date="2020-05" db="EMBL/GenBank/DDBJ databases">
        <title>Phylogenomic resolution of chytrid fungi.</title>
        <authorList>
            <person name="Stajich J.E."/>
            <person name="Amses K."/>
            <person name="Simmons R."/>
            <person name="Seto K."/>
            <person name="Myers J."/>
            <person name="Bonds A."/>
            <person name="Quandt C.A."/>
            <person name="Barry K."/>
            <person name="Liu P."/>
            <person name="Grigoriev I."/>
            <person name="Longcore J.E."/>
            <person name="James T.Y."/>
        </authorList>
    </citation>
    <scope>NUCLEOTIDE SEQUENCE</scope>
    <source>
        <strain evidence="2">JEL0318</strain>
    </source>
</reference>
<dbReference type="GO" id="GO:0003676">
    <property type="term" value="F:nucleic acid binding"/>
    <property type="evidence" value="ECO:0007669"/>
    <property type="project" value="InterPro"/>
</dbReference>
<organism evidence="2 3">
    <name type="scientific">Rhizophlyctis rosea</name>
    <dbReference type="NCBI Taxonomy" id="64517"/>
    <lineage>
        <taxon>Eukaryota</taxon>
        <taxon>Fungi</taxon>
        <taxon>Fungi incertae sedis</taxon>
        <taxon>Chytridiomycota</taxon>
        <taxon>Chytridiomycota incertae sedis</taxon>
        <taxon>Chytridiomycetes</taxon>
        <taxon>Rhizophlyctidales</taxon>
        <taxon>Rhizophlyctidaceae</taxon>
        <taxon>Rhizophlyctis</taxon>
    </lineage>
</organism>
<dbReference type="SUPFAM" id="SSF53098">
    <property type="entry name" value="Ribonuclease H-like"/>
    <property type="match status" value="1"/>
</dbReference>
<sequence length="289" mass="32833">MAAPVARLTIHEEDEYMNECRNNLLANSAITQKYHTWIAPQIHPSLGPLPYPHVKVLSSSDPIRLEEIFATEFYEWKNYERVPRYPYVALDCEFFHGQNNEPFNALTQLAVRRRPNACHIVVAQTSWLKVIPPSFRLLLLDHRVIKLTHNGKHDTNSIRKWVSPTGEHLACRSFLDIHHIARLLWSLKGNAAKASKRTIPSLTSLTEEFLGISLPDPRAPRGRTWADEDILAKMMVYAVKDAWATLETFHAMKVHIDRIAGSEAAGNALVQEVVTFELAKEGEADVMVL</sequence>
<gene>
    <name evidence="2" type="ORF">HK097_000332</name>
</gene>
<evidence type="ECO:0000313" key="2">
    <source>
        <dbReference type="EMBL" id="KAJ3046987.1"/>
    </source>
</evidence>
<dbReference type="GO" id="GO:0006139">
    <property type="term" value="P:nucleobase-containing compound metabolic process"/>
    <property type="evidence" value="ECO:0007669"/>
    <property type="project" value="InterPro"/>
</dbReference>
<dbReference type="EMBL" id="JADGJD010001049">
    <property type="protein sequence ID" value="KAJ3046987.1"/>
    <property type="molecule type" value="Genomic_DNA"/>
</dbReference>
<evidence type="ECO:0000259" key="1">
    <source>
        <dbReference type="Pfam" id="PF01612"/>
    </source>
</evidence>
<proteinExistence type="predicted"/>
<comment type="caution">
    <text evidence="2">The sequence shown here is derived from an EMBL/GenBank/DDBJ whole genome shotgun (WGS) entry which is preliminary data.</text>
</comment>
<dbReference type="InterPro" id="IPR012337">
    <property type="entry name" value="RNaseH-like_sf"/>
</dbReference>
<name>A0AAD5S6W0_9FUNG</name>
<dbReference type="InterPro" id="IPR002562">
    <property type="entry name" value="3'-5'_exonuclease_dom"/>
</dbReference>